<dbReference type="InterPro" id="IPR016156">
    <property type="entry name" value="FAD/NAD-linked_Rdtase_dimer_sf"/>
</dbReference>
<name>A0ABX1PBJ0_9CYAN</name>
<evidence type="ECO:0000256" key="5">
    <source>
        <dbReference type="ARBA" id="ARBA00022827"/>
    </source>
</evidence>
<evidence type="ECO:0000313" key="10">
    <source>
        <dbReference type="EMBL" id="NMG21834.1"/>
    </source>
</evidence>
<dbReference type="InterPro" id="IPR050446">
    <property type="entry name" value="FAD-oxidoreductase/Apoptosis"/>
</dbReference>
<dbReference type="PROSITE" id="PS51296">
    <property type="entry name" value="RIESKE"/>
    <property type="match status" value="1"/>
</dbReference>
<reference evidence="10 11" key="1">
    <citation type="submission" date="2018-06" db="EMBL/GenBank/DDBJ databases">
        <title>Comparative genomics of Brasilonema spp. strains.</title>
        <authorList>
            <person name="Alvarenga D.O."/>
            <person name="Fiore M.F."/>
            <person name="Varani A.M."/>
        </authorList>
    </citation>
    <scope>NUCLEOTIDE SEQUENCE [LARGE SCALE GENOMIC DNA]</scope>
    <source>
        <strain evidence="10 11">SPC951</strain>
    </source>
</reference>
<accession>A0ABX1PBJ0</accession>
<dbReference type="Gene3D" id="2.102.10.10">
    <property type="entry name" value="Rieske [2Fe-2S] iron-sulphur domain"/>
    <property type="match status" value="1"/>
</dbReference>
<dbReference type="Pfam" id="PF14759">
    <property type="entry name" value="Reductase_C"/>
    <property type="match status" value="1"/>
</dbReference>
<dbReference type="InterPro" id="IPR023753">
    <property type="entry name" value="FAD/NAD-binding_dom"/>
</dbReference>
<feature type="domain" description="Rieske" evidence="9">
    <location>
        <begin position="6"/>
        <end position="101"/>
    </location>
</feature>
<dbReference type="CDD" id="cd03478">
    <property type="entry name" value="Rieske_AIFL_N"/>
    <property type="match status" value="1"/>
</dbReference>
<dbReference type="InterPro" id="IPR017941">
    <property type="entry name" value="Rieske_2Fe-2S"/>
</dbReference>
<gene>
    <name evidence="10" type="ORF">DP116_21235</name>
</gene>
<keyword evidence="11" id="KW-1185">Reference proteome</keyword>
<evidence type="ECO:0000256" key="1">
    <source>
        <dbReference type="ARBA" id="ARBA00001974"/>
    </source>
</evidence>
<dbReference type="Gene3D" id="3.30.390.30">
    <property type="match status" value="1"/>
</dbReference>
<dbReference type="EMBL" id="QMEB01000197">
    <property type="protein sequence ID" value="NMG21834.1"/>
    <property type="molecule type" value="Genomic_DNA"/>
</dbReference>
<dbReference type="RefSeq" id="WP_169157058.1">
    <property type="nucleotide sequence ID" value="NZ_CAWPJE010000192.1"/>
</dbReference>
<evidence type="ECO:0000256" key="7">
    <source>
        <dbReference type="ARBA" id="ARBA00023004"/>
    </source>
</evidence>
<proteinExistence type="predicted"/>
<dbReference type="InterPro" id="IPR028202">
    <property type="entry name" value="Reductase_C"/>
</dbReference>
<dbReference type="InterPro" id="IPR036188">
    <property type="entry name" value="FAD/NAD-bd_sf"/>
</dbReference>
<dbReference type="PRINTS" id="PR00411">
    <property type="entry name" value="PNDRDTASEI"/>
</dbReference>
<keyword evidence="4" id="KW-0479">Metal-binding</keyword>
<dbReference type="PRINTS" id="PR00368">
    <property type="entry name" value="FADPNR"/>
</dbReference>
<keyword evidence="3" id="KW-0001">2Fe-2S</keyword>
<keyword evidence="7" id="KW-0408">Iron</keyword>
<keyword evidence="2" id="KW-0285">Flavoprotein</keyword>
<protein>
    <submittedName>
        <fullName evidence="10">NAD(FAD)-dependent dehydrogenase</fullName>
    </submittedName>
</protein>
<comment type="caution">
    <text evidence="10">The sequence shown here is derived from an EMBL/GenBank/DDBJ whole genome shotgun (WGS) entry which is preliminary data.</text>
</comment>
<dbReference type="SUPFAM" id="SSF50022">
    <property type="entry name" value="ISP domain"/>
    <property type="match status" value="1"/>
</dbReference>
<evidence type="ECO:0000256" key="6">
    <source>
        <dbReference type="ARBA" id="ARBA00023002"/>
    </source>
</evidence>
<keyword evidence="5" id="KW-0274">FAD</keyword>
<dbReference type="Pfam" id="PF00355">
    <property type="entry name" value="Rieske"/>
    <property type="match status" value="1"/>
</dbReference>
<evidence type="ECO:0000256" key="3">
    <source>
        <dbReference type="ARBA" id="ARBA00022714"/>
    </source>
</evidence>
<dbReference type="InterPro" id="IPR036922">
    <property type="entry name" value="Rieske_2Fe-2S_sf"/>
</dbReference>
<dbReference type="PANTHER" id="PTHR43557">
    <property type="entry name" value="APOPTOSIS-INDUCING FACTOR 1"/>
    <property type="match status" value="1"/>
</dbReference>
<dbReference type="Gene3D" id="3.50.50.60">
    <property type="entry name" value="FAD/NAD(P)-binding domain"/>
    <property type="match status" value="2"/>
</dbReference>
<evidence type="ECO:0000256" key="2">
    <source>
        <dbReference type="ARBA" id="ARBA00022630"/>
    </source>
</evidence>
<dbReference type="Proteomes" id="UP000718564">
    <property type="component" value="Unassembled WGS sequence"/>
</dbReference>
<keyword evidence="8" id="KW-0411">Iron-sulfur</keyword>
<evidence type="ECO:0000313" key="11">
    <source>
        <dbReference type="Proteomes" id="UP000718564"/>
    </source>
</evidence>
<evidence type="ECO:0000256" key="4">
    <source>
        <dbReference type="ARBA" id="ARBA00022723"/>
    </source>
</evidence>
<evidence type="ECO:0000256" key="8">
    <source>
        <dbReference type="ARBA" id="ARBA00023014"/>
    </source>
</evidence>
<sequence length="562" mass="62152">MKQVEAVVANINDLKDGEMQQVCVGETEVLLSRLDGKFYAVGAHCSHYKAPLAEGVLSGHYVVCPWHNACFDVTNGDQTEPPGLDSLACYTVRIEGEKVIVSVPEKTTGLRSPEMAQFDPNVDKRTFVILGAGAAGSHAAEALRVAGYQGRIVMITQEDKLPYDRTKLSKDYLIGDTSREEMPLRSPDFYKEHAIEVLLNKRVEQVQTTTGAIALSDGDSLTYDALLVATGGKPRQLDIPGADLQNIFTLRSFDDTNRTLTLTEQKRQVVVIGSSFIGMEMAAGLSQRGSQVTVVSPDSVPFEKILGEQIGKQFQQVHEENGVSFKLGRKAVQFEGSSKVEAVILDNGDRLTADIVIVGIGVQPATQFLEGVNLHPKDKSVVVDEYLRAAEGIYAAGDIARYPDWRTGEPIRVEHWRVAAEQGRIAAHNMAGKPVKFKGLPIFWTMQFQFPLRYVGHAESWDEMIVDGDLQKQEFIVCYVKNNQVLAVATSHKDTETAAIFELMRSNQMPTLDELRSGAVDFVQRQRQVNGDFLPTKKEKGTELADIVGNQWYFLNFQPGKL</sequence>
<dbReference type="SUPFAM" id="SSF51905">
    <property type="entry name" value="FAD/NAD(P)-binding domain"/>
    <property type="match status" value="2"/>
</dbReference>
<dbReference type="PANTHER" id="PTHR43557:SF2">
    <property type="entry name" value="RIESKE DOMAIN-CONTAINING PROTEIN-RELATED"/>
    <property type="match status" value="1"/>
</dbReference>
<comment type="cofactor">
    <cofactor evidence="1">
        <name>FAD</name>
        <dbReference type="ChEBI" id="CHEBI:57692"/>
    </cofactor>
</comment>
<organism evidence="10 11">
    <name type="scientific">Brasilonema bromeliae SPC951</name>
    <dbReference type="NCBI Taxonomy" id="385972"/>
    <lineage>
        <taxon>Bacteria</taxon>
        <taxon>Bacillati</taxon>
        <taxon>Cyanobacteriota</taxon>
        <taxon>Cyanophyceae</taxon>
        <taxon>Nostocales</taxon>
        <taxon>Scytonemataceae</taxon>
        <taxon>Brasilonema</taxon>
        <taxon>Bromeliae group (in: Brasilonema)</taxon>
    </lineage>
</organism>
<dbReference type="SUPFAM" id="SSF55424">
    <property type="entry name" value="FAD/NAD-linked reductases, dimerisation (C-terminal) domain"/>
    <property type="match status" value="1"/>
</dbReference>
<keyword evidence="6" id="KW-0560">Oxidoreductase</keyword>
<dbReference type="Pfam" id="PF07992">
    <property type="entry name" value="Pyr_redox_2"/>
    <property type="match status" value="1"/>
</dbReference>
<evidence type="ECO:0000259" key="9">
    <source>
        <dbReference type="PROSITE" id="PS51296"/>
    </source>
</evidence>